<dbReference type="EMBL" id="CP000505">
    <property type="protein sequence ID" value="ABL79002.1"/>
    <property type="molecule type" value="Genomic_DNA"/>
</dbReference>
<dbReference type="Pfam" id="PF00403">
    <property type="entry name" value="HMA"/>
    <property type="match status" value="1"/>
</dbReference>
<dbReference type="OrthoDB" id="19216at2157"/>
<dbReference type="SUPFAM" id="SSF55008">
    <property type="entry name" value="HMA, heavy metal-associated domain"/>
    <property type="match status" value="1"/>
</dbReference>
<dbReference type="GO" id="GO:0046872">
    <property type="term" value="F:metal ion binding"/>
    <property type="evidence" value="ECO:0007669"/>
    <property type="project" value="InterPro"/>
</dbReference>
<dbReference type="Gene3D" id="3.30.70.100">
    <property type="match status" value="1"/>
</dbReference>
<dbReference type="RefSeq" id="WP_011753267.1">
    <property type="nucleotide sequence ID" value="NC_008698.1"/>
</dbReference>
<dbReference type="KEGG" id="tpe:Tpen_1607"/>
<organism evidence="2 3">
    <name type="scientific">Thermofilum pendens (strain DSM 2475 / Hrk 5)</name>
    <dbReference type="NCBI Taxonomy" id="368408"/>
    <lineage>
        <taxon>Archaea</taxon>
        <taxon>Thermoproteota</taxon>
        <taxon>Thermoprotei</taxon>
        <taxon>Thermofilales</taxon>
        <taxon>Thermofilaceae</taxon>
        <taxon>Thermofilum</taxon>
    </lineage>
</organism>
<accession>A1S0M2</accession>
<dbReference type="CDD" id="cd00371">
    <property type="entry name" value="HMA"/>
    <property type="match status" value="1"/>
</dbReference>
<feature type="domain" description="HMA" evidence="1">
    <location>
        <begin position="7"/>
        <end position="58"/>
    </location>
</feature>
<protein>
    <recommendedName>
        <fullName evidence="1">HMA domain-containing protein</fullName>
    </recommendedName>
</protein>
<dbReference type="HOGENOM" id="CLU_184957_0_0_2"/>
<dbReference type="GeneID" id="4601538"/>
<keyword evidence="3" id="KW-1185">Reference proteome</keyword>
<sequence length="96" mass="10336">MPLKKATLKVSGIGCGSCVAPSKAHLLRVPGVVAVYVFGSRVEVVYDEERTSLDEVLKSSGVNEYYFVQVLSVESVDDSLGASGRSEKTETLRLNL</sequence>
<reference evidence="3" key="1">
    <citation type="journal article" date="2008" name="J. Bacteriol.">
        <title>Genome sequence of Thermofilum pendens reveals an exceptional loss of biosynthetic pathways without genome reduction.</title>
        <authorList>
            <person name="Anderson I."/>
            <person name="Rodriguez J."/>
            <person name="Susanti D."/>
            <person name="Porat I."/>
            <person name="Reich C."/>
            <person name="Ulrich L.E."/>
            <person name="Elkins J.G."/>
            <person name="Mavromatis K."/>
            <person name="Lykidis A."/>
            <person name="Kim E."/>
            <person name="Thompson L.S."/>
            <person name="Nolan M."/>
            <person name="Land M."/>
            <person name="Copeland A."/>
            <person name="Lapidus A."/>
            <person name="Lucas S."/>
            <person name="Detter C."/>
            <person name="Zhulin I.B."/>
            <person name="Olsen G.J."/>
            <person name="Whitman W."/>
            <person name="Mukhopadhyay B."/>
            <person name="Bristow J."/>
            <person name="Kyrpides N."/>
        </authorList>
    </citation>
    <scope>NUCLEOTIDE SEQUENCE [LARGE SCALE GENOMIC DNA]</scope>
    <source>
        <strain evidence="3">DSM 2475 / Hrk 5</strain>
    </source>
</reference>
<proteinExistence type="predicted"/>
<dbReference type="EnsemblBacteria" id="ABL79002">
    <property type="protein sequence ID" value="ABL79002"/>
    <property type="gene ID" value="Tpen_1607"/>
</dbReference>
<evidence type="ECO:0000313" key="3">
    <source>
        <dbReference type="Proteomes" id="UP000000641"/>
    </source>
</evidence>
<dbReference type="InterPro" id="IPR036163">
    <property type="entry name" value="HMA_dom_sf"/>
</dbReference>
<dbReference type="STRING" id="368408.Tpen_1607"/>
<dbReference type="AlphaFoldDB" id="A1S0M2"/>
<dbReference type="InterPro" id="IPR006121">
    <property type="entry name" value="HMA_dom"/>
</dbReference>
<evidence type="ECO:0000259" key="1">
    <source>
        <dbReference type="Pfam" id="PF00403"/>
    </source>
</evidence>
<evidence type="ECO:0000313" key="2">
    <source>
        <dbReference type="EMBL" id="ABL79002.1"/>
    </source>
</evidence>
<dbReference type="eggNOG" id="arCOG02763">
    <property type="taxonomic scope" value="Archaea"/>
</dbReference>
<gene>
    <name evidence="2" type="ordered locus">Tpen_1607</name>
</gene>
<name>A1S0M2_THEPD</name>
<dbReference type="Proteomes" id="UP000000641">
    <property type="component" value="Chromosome"/>
</dbReference>